<dbReference type="GO" id="GO:0008053">
    <property type="term" value="P:mitochondrial fusion"/>
    <property type="evidence" value="ECO:0007669"/>
    <property type="project" value="TreeGrafter"/>
</dbReference>
<dbReference type="PANTHER" id="PTHR10465:SF0">
    <property type="entry name" value="SARCALUMENIN"/>
    <property type="match status" value="1"/>
</dbReference>
<evidence type="ECO:0000256" key="2">
    <source>
        <dbReference type="ARBA" id="ARBA00022741"/>
    </source>
</evidence>
<accession>A0A0D8ZMB0</accession>
<sequence length="799" mass="91377">MVAEILKPTVQDLQKDVIELLEQISALMNRASTALSSNSSDNKYGEFQKEVIEAVSNVKELKLRMAIVAPMKAGKSTIINAIVGQEILPSRNAAMTTLPTEIIFDAKLEEPTLTLSAEILAVFQKTVSALQEKMQTLGDEQMQEKIAQYPHLTQLLQEIQDNVWFPPCPETVGREEIIKALTGLNDIIRLCSLLELTKDPLGQLEDVPCILTPFWRSQTTQSEKLGNLVIVDTPGPNEAGENLRLAAVVTEQLQKSSMVLIVLDFTQLKTEAAEKVKKDVQQVINLRGKENLYVLINKIDQRRESDMTPEQVQQFVTAELGIGNASDTKRVFEVSARRAFSAANFMQELEQHPDVEVTQMQTARLLAQEVFGFEWEEELAEATVEEVHKKSQRLWKKSGFESFLERAINALMEQAAPKCIRSALNLSRNRLIELCDDVKLRSSAIAQDAEKLQHEVGALEADLKRLELCHSHLKEVDTIKIQLQQNLKKILEDLKNTAQVKLETFFAQEEHQRADWLKQKDIEARQWFLTPLGDFELFPKWISKRIKSALEFKSSGVIEFTNALEAEEFANQAVVYAKQRAESLLCNVREQTGEEIEQARTGLINFLDKETKPIIERARTRLNEVFQVDLSLPQPSFKANDMTLVKPRIGSQHRYIDQGYEERVVKKREWWHWLWIVPIEVTEKFKRPDKKEDYFTVSLEELIAGINESIETNIDSINQGINKYLDEDFKQRVDVLFEQLDTYLRSYRDSLKQAQTDKNLSLDKQEKLVSELTSLIPEASTKIKKAEAYIEYTDSLIKD</sequence>
<keyword evidence="2" id="KW-0547">Nucleotide-binding</keyword>
<evidence type="ECO:0000256" key="3">
    <source>
        <dbReference type="ARBA" id="ARBA00022801"/>
    </source>
</evidence>
<name>A0A0D8ZMB0_9CYAN</name>
<evidence type="ECO:0000256" key="5">
    <source>
        <dbReference type="ARBA" id="ARBA00023136"/>
    </source>
</evidence>
<keyword evidence="8" id="KW-1185">Reference proteome</keyword>
<reference evidence="7 8" key="1">
    <citation type="submission" date="2015-02" db="EMBL/GenBank/DDBJ databases">
        <title>Draft genome of a novel marine cyanobacterium (Chroococcales) isolated from South Atlantic Ocean.</title>
        <authorList>
            <person name="Rigonato J."/>
            <person name="Alvarenga D.O."/>
            <person name="Branco L.H."/>
            <person name="Varani A.M."/>
            <person name="Brandini F.P."/>
            <person name="Fiore M.F."/>
        </authorList>
    </citation>
    <scope>NUCLEOTIDE SEQUENCE [LARGE SCALE GENOMIC DNA]</scope>
    <source>
        <strain evidence="7 8">CENA595</strain>
    </source>
</reference>
<keyword evidence="3" id="KW-0378">Hydrolase</keyword>
<dbReference type="InterPro" id="IPR027094">
    <property type="entry name" value="Mitofusin_fam"/>
</dbReference>
<dbReference type="STRING" id="1618023.UH38_23205"/>
<dbReference type="GO" id="GO:0003924">
    <property type="term" value="F:GTPase activity"/>
    <property type="evidence" value="ECO:0007669"/>
    <property type="project" value="InterPro"/>
</dbReference>
<dbReference type="PANTHER" id="PTHR10465">
    <property type="entry name" value="TRANSMEMBRANE GTPASE FZO1"/>
    <property type="match status" value="1"/>
</dbReference>
<gene>
    <name evidence="7" type="ORF">UH38_23205</name>
</gene>
<comment type="caution">
    <text evidence="7">The sequence shown here is derived from an EMBL/GenBank/DDBJ whole genome shotgun (WGS) entry which is preliminary data.</text>
</comment>
<evidence type="ECO:0000313" key="7">
    <source>
        <dbReference type="EMBL" id="KJH69579.1"/>
    </source>
</evidence>
<feature type="domain" description="Dynamin N-terminal" evidence="6">
    <location>
        <begin position="66"/>
        <end position="281"/>
    </location>
</feature>
<dbReference type="PATRIC" id="fig|1618023.3.peg.3985"/>
<evidence type="ECO:0000256" key="4">
    <source>
        <dbReference type="ARBA" id="ARBA00023134"/>
    </source>
</evidence>
<dbReference type="InterPro" id="IPR045063">
    <property type="entry name" value="Dynamin_N"/>
</dbReference>
<keyword evidence="4" id="KW-0342">GTP-binding</keyword>
<dbReference type="InterPro" id="IPR027417">
    <property type="entry name" value="P-loop_NTPase"/>
</dbReference>
<dbReference type="GO" id="GO:0005525">
    <property type="term" value="F:GTP binding"/>
    <property type="evidence" value="ECO:0007669"/>
    <property type="project" value="UniProtKB-KW"/>
</dbReference>
<protein>
    <submittedName>
        <fullName evidence="7">Dynamin family protein</fullName>
    </submittedName>
</protein>
<evidence type="ECO:0000259" key="6">
    <source>
        <dbReference type="Pfam" id="PF00350"/>
    </source>
</evidence>
<keyword evidence="5" id="KW-0472">Membrane</keyword>
<dbReference type="RefSeq" id="WP_045057084.1">
    <property type="nucleotide sequence ID" value="NZ_CAWMDP010000043.1"/>
</dbReference>
<comment type="subcellular location">
    <subcellularLocation>
        <location evidence="1">Membrane</location>
    </subcellularLocation>
</comment>
<evidence type="ECO:0000313" key="8">
    <source>
        <dbReference type="Proteomes" id="UP000032452"/>
    </source>
</evidence>
<proteinExistence type="predicted"/>
<evidence type="ECO:0000256" key="1">
    <source>
        <dbReference type="ARBA" id="ARBA00004370"/>
    </source>
</evidence>
<dbReference type="SUPFAM" id="SSF52540">
    <property type="entry name" value="P-loop containing nucleoside triphosphate hydrolases"/>
    <property type="match status" value="1"/>
</dbReference>
<dbReference type="EMBL" id="JYON01000039">
    <property type="protein sequence ID" value="KJH69579.1"/>
    <property type="molecule type" value="Genomic_DNA"/>
</dbReference>
<dbReference type="Pfam" id="PF00350">
    <property type="entry name" value="Dynamin_N"/>
    <property type="match status" value="1"/>
</dbReference>
<dbReference type="GO" id="GO:0016020">
    <property type="term" value="C:membrane"/>
    <property type="evidence" value="ECO:0007669"/>
    <property type="project" value="UniProtKB-SubCell"/>
</dbReference>
<dbReference type="Gene3D" id="3.40.50.300">
    <property type="entry name" value="P-loop containing nucleotide triphosphate hydrolases"/>
    <property type="match status" value="1"/>
</dbReference>
<dbReference type="OrthoDB" id="6565187at2"/>
<organism evidence="7 8">
    <name type="scientific">Aliterella atlantica CENA595</name>
    <dbReference type="NCBI Taxonomy" id="1618023"/>
    <lineage>
        <taxon>Bacteria</taxon>
        <taxon>Bacillati</taxon>
        <taxon>Cyanobacteriota</taxon>
        <taxon>Cyanophyceae</taxon>
        <taxon>Chroococcidiopsidales</taxon>
        <taxon>Aliterellaceae</taxon>
        <taxon>Aliterella</taxon>
    </lineage>
</organism>
<dbReference type="AlphaFoldDB" id="A0A0D8ZMB0"/>
<dbReference type="Proteomes" id="UP000032452">
    <property type="component" value="Unassembled WGS sequence"/>
</dbReference>